<feature type="signal peptide" evidence="1">
    <location>
        <begin position="1"/>
        <end position="19"/>
    </location>
</feature>
<evidence type="ECO:0000256" key="1">
    <source>
        <dbReference type="SAM" id="SignalP"/>
    </source>
</evidence>
<accession>A0A0B6ZBF6</accession>
<gene>
    <name evidence="2" type="primary">ORF56344</name>
</gene>
<dbReference type="EMBL" id="HACG01018948">
    <property type="protein sequence ID" value="CEK65813.1"/>
    <property type="molecule type" value="Transcribed_RNA"/>
</dbReference>
<protein>
    <submittedName>
        <fullName evidence="2">Uncharacterized protein</fullName>
    </submittedName>
</protein>
<organism evidence="2">
    <name type="scientific">Arion vulgaris</name>
    <dbReference type="NCBI Taxonomy" id="1028688"/>
    <lineage>
        <taxon>Eukaryota</taxon>
        <taxon>Metazoa</taxon>
        <taxon>Spiralia</taxon>
        <taxon>Lophotrochozoa</taxon>
        <taxon>Mollusca</taxon>
        <taxon>Gastropoda</taxon>
        <taxon>Heterobranchia</taxon>
        <taxon>Euthyneura</taxon>
        <taxon>Panpulmonata</taxon>
        <taxon>Eupulmonata</taxon>
        <taxon>Stylommatophora</taxon>
        <taxon>Helicina</taxon>
        <taxon>Arionoidea</taxon>
        <taxon>Arionidae</taxon>
        <taxon>Arion</taxon>
    </lineage>
</organism>
<dbReference type="AlphaFoldDB" id="A0A0B6ZBF6"/>
<keyword evidence="1" id="KW-0732">Signal</keyword>
<name>A0A0B6ZBF6_9EUPU</name>
<feature type="chain" id="PRO_5002112180" evidence="1">
    <location>
        <begin position="20"/>
        <end position="54"/>
    </location>
</feature>
<feature type="non-terminal residue" evidence="2">
    <location>
        <position position="54"/>
    </location>
</feature>
<evidence type="ECO:0000313" key="2">
    <source>
        <dbReference type="EMBL" id="CEK65813.1"/>
    </source>
</evidence>
<proteinExistence type="predicted"/>
<reference evidence="2" key="1">
    <citation type="submission" date="2014-12" db="EMBL/GenBank/DDBJ databases">
        <title>Insight into the proteome of Arion vulgaris.</title>
        <authorList>
            <person name="Aradska J."/>
            <person name="Bulat T."/>
            <person name="Smidak R."/>
            <person name="Sarate P."/>
            <person name="Gangsoo J."/>
            <person name="Sialana F."/>
            <person name="Bilban M."/>
            <person name="Lubec G."/>
        </authorList>
    </citation>
    <scope>NUCLEOTIDE SEQUENCE</scope>
    <source>
        <tissue evidence="2">Skin</tissue>
    </source>
</reference>
<sequence length="54" mass="6112">MWQMFGPLAILILLRLAQGAYQFKEKAAFVLRTVLGSARTWTRITQSVSPSQTE</sequence>